<evidence type="ECO:0000256" key="1">
    <source>
        <dbReference type="SAM" id="Phobius"/>
    </source>
</evidence>
<feature type="transmembrane region" description="Helical" evidence="1">
    <location>
        <begin position="7"/>
        <end position="25"/>
    </location>
</feature>
<dbReference type="EMBL" id="MFUE01000009">
    <property type="protein sequence ID" value="OGI77860.1"/>
    <property type="molecule type" value="Genomic_DNA"/>
</dbReference>
<evidence type="ECO:0000313" key="3">
    <source>
        <dbReference type="Proteomes" id="UP000177777"/>
    </source>
</evidence>
<proteinExistence type="predicted"/>
<evidence type="ECO:0000313" key="2">
    <source>
        <dbReference type="EMBL" id="OGI77860.1"/>
    </source>
</evidence>
<keyword evidence="1" id="KW-0472">Membrane</keyword>
<dbReference type="Proteomes" id="UP000177777">
    <property type="component" value="Unassembled WGS sequence"/>
</dbReference>
<protein>
    <submittedName>
        <fullName evidence="2">Uncharacterized protein</fullName>
    </submittedName>
</protein>
<reference evidence="2 3" key="1">
    <citation type="journal article" date="2016" name="Nat. Commun.">
        <title>Thousands of microbial genomes shed light on interconnected biogeochemical processes in an aquifer system.</title>
        <authorList>
            <person name="Anantharaman K."/>
            <person name="Brown C.T."/>
            <person name="Hug L.A."/>
            <person name="Sharon I."/>
            <person name="Castelle C.J."/>
            <person name="Probst A.J."/>
            <person name="Thomas B.C."/>
            <person name="Singh A."/>
            <person name="Wilkins M.J."/>
            <person name="Karaoz U."/>
            <person name="Brodie E.L."/>
            <person name="Williams K.H."/>
            <person name="Hubbard S.S."/>
            <person name="Banfield J.F."/>
        </authorList>
    </citation>
    <scope>NUCLEOTIDE SEQUENCE [LARGE SCALE GENOMIC DNA]</scope>
</reference>
<sequence length="127" mass="13422">MLPKIKNAIIFISIAAALVLVYVFFIKDSSPEESLVSSSLGDIESHLADVPPTPSLTADQDFLPLLLNIKDIRLDHAIFSDPAFLNLVDGSILLVPEGNEGRPNPFAPLGAENITGAPLKSSSAGSL</sequence>
<comment type="caution">
    <text evidence="2">The sequence shown here is derived from an EMBL/GenBank/DDBJ whole genome shotgun (WGS) entry which is preliminary data.</text>
</comment>
<organism evidence="2 3">
    <name type="scientific">Candidatus Nomurabacteria bacterium RIFCSPHIGHO2_02_FULL_41_18</name>
    <dbReference type="NCBI Taxonomy" id="1801754"/>
    <lineage>
        <taxon>Bacteria</taxon>
        <taxon>Candidatus Nomuraibacteriota</taxon>
    </lineage>
</organism>
<keyword evidence="1" id="KW-1133">Transmembrane helix</keyword>
<dbReference type="STRING" id="1801754.A3D42_01465"/>
<keyword evidence="1" id="KW-0812">Transmembrane</keyword>
<name>A0A1F6W7E1_9BACT</name>
<dbReference type="AlphaFoldDB" id="A0A1F6W7E1"/>
<accession>A0A1F6W7E1</accession>
<gene>
    <name evidence="2" type="ORF">A3D42_01465</name>
</gene>